<dbReference type="OrthoDB" id="1002123at2759"/>
<dbReference type="AlphaFoldDB" id="A0A9W7J5G0"/>
<dbReference type="Proteomes" id="UP001165190">
    <property type="component" value="Unassembled WGS sequence"/>
</dbReference>
<comment type="caution">
    <text evidence="3">The sequence shown here is derived from an EMBL/GenBank/DDBJ whole genome shotgun (WGS) entry which is preliminary data.</text>
</comment>
<dbReference type="EMBL" id="BSYR01000053">
    <property type="protein sequence ID" value="GMJ08946.1"/>
    <property type="molecule type" value="Genomic_DNA"/>
</dbReference>
<proteinExistence type="predicted"/>
<sequence>MANPSIADTLHHPSPASSKLHSWSPPPLGFLKMTVDGASLRNGNGGGIGGILRDSEGKTLLTFSEPTGPGPPIRAELLAIKFGLSIFSALFPGNNHHLILESDCQTTVSWISNPILCPQIFKELVLEIGRLSKIGFRKLRTIPRAINVDADLLAKKGIG</sequence>
<evidence type="ECO:0000256" key="1">
    <source>
        <dbReference type="SAM" id="MobiDB-lite"/>
    </source>
</evidence>
<evidence type="ECO:0000259" key="2">
    <source>
        <dbReference type="PROSITE" id="PS50879"/>
    </source>
</evidence>
<dbReference type="Gene3D" id="3.30.420.10">
    <property type="entry name" value="Ribonuclease H-like superfamily/Ribonuclease H"/>
    <property type="match status" value="1"/>
</dbReference>
<dbReference type="InterPro" id="IPR012337">
    <property type="entry name" value="RNaseH-like_sf"/>
</dbReference>
<reference evidence="3" key="1">
    <citation type="submission" date="2023-05" db="EMBL/GenBank/DDBJ databases">
        <title>Genome and transcriptome analyses reveal genes involved in the formation of fine ridges on petal epidermal cells in Hibiscus trionum.</title>
        <authorList>
            <person name="Koshimizu S."/>
            <person name="Masuda S."/>
            <person name="Ishii T."/>
            <person name="Shirasu K."/>
            <person name="Hoshino A."/>
            <person name="Arita M."/>
        </authorList>
    </citation>
    <scope>NUCLEOTIDE SEQUENCE</scope>
    <source>
        <strain evidence="3">Hamamatsu line</strain>
    </source>
</reference>
<dbReference type="PANTHER" id="PTHR47074:SF73">
    <property type="entry name" value="OS04G0448401 PROTEIN"/>
    <property type="match status" value="1"/>
</dbReference>
<dbReference type="PANTHER" id="PTHR47074">
    <property type="entry name" value="BNAC02G40300D PROTEIN"/>
    <property type="match status" value="1"/>
</dbReference>
<feature type="domain" description="RNase H type-1" evidence="2">
    <location>
        <begin position="27"/>
        <end position="159"/>
    </location>
</feature>
<dbReference type="InterPro" id="IPR002156">
    <property type="entry name" value="RNaseH_domain"/>
</dbReference>
<dbReference type="CDD" id="cd06222">
    <property type="entry name" value="RNase_H_like"/>
    <property type="match status" value="1"/>
</dbReference>
<name>A0A9W7J5G0_HIBTR</name>
<dbReference type="Pfam" id="PF13456">
    <property type="entry name" value="RVT_3"/>
    <property type="match status" value="1"/>
</dbReference>
<evidence type="ECO:0000313" key="3">
    <source>
        <dbReference type="EMBL" id="GMJ08946.1"/>
    </source>
</evidence>
<gene>
    <name evidence="3" type="ORF">HRI_004563800</name>
</gene>
<dbReference type="InterPro" id="IPR044730">
    <property type="entry name" value="RNase_H-like_dom_plant"/>
</dbReference>
<evidence type="ECO:0000313" key="4">
    <source>
        <dbReference type="Proteomes" id="UP001165190"/>
    </source>
</evidence>
<dbReference type="GO" id="GO:0004523">
    <property type="term" value="F:RNA-DNA hybrid ribonuclease activity"/>
    <property type="evidence" value="ECO:0007669"/>
    <property type="project" value="InterPro"/>
</dbReference>
<protein>
    <recommendedName>
        <fullName evidence="2">RNase H type-1 domain-containing protein</fullName>
    </recommendedName>
</protein>
<dbReference type="InterPro" id="IPR036397">
    <property type="entry name" value="RNaseH_sf"/>
</dbReference>
<dbReference type="PROSITE" id="PS50879">
    <property type="entry name" value="RNASE_H_1"/>
    <property type="match status" value="1"/>
</dbReference>
<keyword evidence="4" id="KW-1185">Reference proteome</keyword>
<dbReference type="GO" id="GO:0003676">
    <property type="term" value="F:nucleic acid binding"/>
    <property type="evidence" value="ECO:0007669"/>
    <property type="project" value="InterPro"/>
</dbReference>
<feature type="region of interest" description="Disordered" evidence="1">
    <location>
        <begin position="1"/>
        <end position="21"/>
    </location>
</feature>
<organism evidence="3 4">
    <name type="scientific">Hibiscus trionum</name>
    <name type="common">Flower of an hour</name>
    <dbReference type="NCBI Taxonomy" id="183268"/>
    <lineage>
        <taxon>Eukaryota</taxon>
        <taxon>Viridiplantae</taxon>
        <taxon>Streptophyta</taxon>
        <taxon>Embryophyta</taxon>
        <taxon>Tracheophyta</taxon>
        <taxon>Spermatophyta</taxon>
        <taxon>Magnoliopsida</taxon>
        <taxon>eudicotyledons</taxon>
        <taxon>Gunneridae</taxon>
        <taxon>Pentapetalae</taxon>
        <taxon>rosids</taxon>
        <taxon>malvids</taxon>
        <taxon>Malvales</taxon>
        <taxon>Malvaceae</taxon>
        <taxon>Malvoideae</taxon>
        <taxon>Hibiscus</taxon>
    </lineage>
</organism>
<dbReference type="InterPro" id="IPR052929">
    <property type="entry name" value="RNase_H-like_EbsB-rel"/>
</dbReference>
<accession>A0A9W7J5G0</accession>
<dbReference type="SUPFAM" id="SSF53098">
    <property type="entry name" value="Ribonuclease H-like"/>
    <property type="match status" value="1"/>
</dbReference>